<protein>
    <submittedName>
        <fullName evidence="2">Uncharacterized protein</fullName>
    </submittedName>
</protein>
<evidence type="ECO:0000256" key="1">
    <source>
        <dbReference type="SAM" id="MobiDB-lite"/>
    </source>
</evidence>
<feature type="compositionally biased region" description="Pro residues" evidence="1">
    <location>
        <begin position="62"/>
        <end position="71"/>
    </location>
</feature>
<dbReference type="EMBL" id="CAJEWN010000093">
    <property type="protein sequence ID" value="CAD2162712.1"/>
    <property type="molecule type" value="Genomic_DNA"/>
</dbReference>
<reference evidence="2 3" key="1">
    <citation type="submission" date="2020-08" db="EMBL/GenBank/DDBJ databases">
        <authorList>
            <person name="Koutsovoulos G."/>
            <person name="Danchin GJ E."/>
        </authorList>
    </citation>
    <scope>NUCLEOTIDE SEQUENCE [LARGE SCALE GENOMIC DNA]</scope>
</reference>
<feature type="compositionally biased region" description="Polar residues" evidence="1">
    <location>
        <begin position="1"/>
        <end position="23"/>
    </location>
</feature>
<accession>A0A6V7UPN7</accession>
<name>A0A6V7UPN7_MELEN</name>
<dbReference type="OrthoDB" id="5831994at2759"/>
<comment type="caution">
    <text evidence="2">The sequence shown here is derived from an EMBL/GenBank/DDBJ whole genome shotgun (WGS) entry which is preliminary data.</text>
</comment>
<evidence type="ECO:0000313" key="3">
    <source>
        <dbReference type="Proteomes" id="UP000580250"/>
    </source>
</evidence>
<feature type="region of interest" description="Disordered" evidence="1">
    <location>
        <begin position="1"/>
        <end position="100"/>
    </location>
</feature>
<dbReference type="AlphaFoldDB" id="A0A6V7UPN7"/>
<feature type="compositionally biased region" description="Polar residues" evidence="1">
    <location>
        <begin position="32"/>
        <end position="51"/>
    </location>
</feature>
<sequence length="100" mass="10471">MSGLLQTGSTLCSSQRSTNSAHTQLKPILMARNSSLGENVPPSNGSSENRSQQQQQQQNHLAPPPVAPDSPRPQKSDQSPLASVGLTVPLPSTGGNTTKK</sequence>
<organism evidence="2 3">
    <name type="scientific">Meloidogyne enterolobii</name>
    <name type="common">Root-knot nematode worm</name>
    <name type="synonym">Meloidogyne mayaguensis</name>
    <dbReference type="NCBI Taxonomy" id="390850"/>
    <lineage>
        <taxon>Eukaryota</taxon>
        <taxon>Metazoa</taxon>
        <taxon>Ecdysozoa</taxon>
        <taxon>Nematoda</taxon>
        <taxon>Chromadorea</taxon>
        <taxon>Rhabditida</taxon>
        <taxon>Tylenchina</taxon>
        <taxon>Tylenchomorpha</taxon>
        <taxon>Tylenchoidea</taxon>
        <taxon>Meloidogynidae</taxon>
        <taxon>Meloidogyninae</taxon>
        <taxon>Meloidogyne</taxon>
    </lineage>
</organism>
<evidence type="ECO:0000313" key="2">
    <source>
        <dbReference type="EMBL" id="CAD2162712.1"/>
    </source>
</evidence>
<gene>
    <name evidence="2" type="ORF">MENT_LOCUS15571</name>
</gene>
<dbReference type="Proteomes" id="UP000580250">
    <property type="component" value="Unassembled WGS sequence"/>
</dbReference>
<proteinExistence type="predicted"/>